<accession>A0ABN6D7H5</accession>
<evidence type="ECO:0000256" key="1">
    <source>
        <dbReference type="ARBA" id="ARBA00004752"/>
    </source>
</evidence>
<evidence type="ECO:0000259" key="3">
    <source>
        <dbReference type="Pfam" id="PF00912"/>
    </source>
</evidence>
<name>A0ABN6D7H5_9BURK</name>
<dbReference type="PANTHER" id="PTHR32282">
    <property type="entry name" value="BINDING PROTEIN TRANSPEPTIDASE, PUTATIVE-RELATED"/>
    <property type="match status" value="1"/>
</dbReference>
<keyword evidence="5" id="KW-1185">Reference proteome</keyword>
<evidence type="ECO:0000313" key="5">
    <source>
        <dbReference type="Proteomes" id="UP000824366"/>
    </source>
</evidence>
<protein>
    <submittedName>
        <fullName evidence="4">Penicillin-binding protein 1C</fullName>
    </submittedName>
</protein>
<dbReference type="InterPro" id="IPR036950">
    <property type="entry name" value="PBP_transglycosylase"/>
</dbReference>
<sequence length="271" mass="30523">MLITLLLLAALDHVFPPPVPGRDAPNALLIVARDGAPLRAFPDRDHVWRHPVALEDVSPLYLQALEHYEDRWFRWHPGINPLALARAAWQWLRYGHIVSGGSTLTMQVARIIEPTPRTLFGKSRQILRALQLELHYSKDEILAIYVNYAPMGGVLEGIEAASRAYLGKPAKRLSHADAALLTVLPQAPSRLRPDRQPQRARLARDKVLHRMVGIWSDNNIRDAYQEPIIAQTMRPPCSPPCLPSVCANKRRVNNASTPVLMHKPSRRLNCC</sequence>
<dbReference type="InterPro" id="IPR050396">
    <property type="entry name" value="Glycosyltr_51/Transpeptidase"/>
</dbReference>
<dbReference type="PANTHER" id="PTHR32282:SF15">
    <property type="entry name" value="PENICILLIN-BINDING PROTEIN 1C"/>
    <property type="match status" value="1"/>
</dbReference>
<dbReference type="Pfam" id="PF00912">
    <property type="entry name" value="Transgly"/>
    <property type="match status" value="1"/>
</dbReference>
<dbReference type="EMBL" id="AP024238">
    <property type="protein sequence ID" value="BCO27568.1"/>
    <property type="molecule type" value="Genomic_DNA"/>
</dbReference>
<keyword evidence="2" id="KW-0808">Transferase</keyword>
<dbReference type="Proteomes" id="UP000824366">
    <property type="component" value="Chromosome"/>
</dbReference>
<dbReference type="SUPFAM" id="SSF53955">
    <property type="entry name" value="Lysozyme-like"/>
    <property type="match status" value="1"/>
</dbReference>
<gene>
    <name evidence="4" type="ORF">MIZ03_2456</name>
</gene>
<reference evidence="4 5" key="1">
    <citation type="journal article" date="2021" name="Microbiol. Spectr.">
        <title>A Single Bacterium Capable of Oxidation and Reduction of Iron at Circumneutral pH.</title>
        <authorList>
            <person name="Kato S."/>
            <person name="Ohkuma M."/>
        </authorList>
    </citation>
    <scope>NUCLEOTIDE SEQUENCE [LARGE SCALE GENOMIC DNA]</scope>
    <source>
        <strain evidence="4 5">MIZ03</strain>
    </source>
</reference>
<dbReference type="RefSeq" id="WP_223903608.1">
    <property type="nucleotide sequence ID" value="NZ_AP024238.1"/>
</dbReference>
<dbReference type="InterPro" id="IPR023346">
    <property type="entry name" value="Lysozyme-like_dom_sf"/>
</dbReference>
<comment type="pathway">
    <text evidence="1">Cell wall biogenesis; peptidoglycan biosynthesis.</text>
</comment>
<evidence type="ECO:0000313" key="4">
    <source>
        <dbReference type="EMBL" id="BCO27568.1"/>
    </source>
</evidence>
<dbReference type="InterPro" id="IPR001264">
    <property type="entry name" value="Glyco_trans_51"/>
</dbReference>
<evidence type="ECO:0000256" key="2">
    <source>
        <dbReference type="ARBA" id="ARBA00022679"/>
    </source>
</evidence>
<feature type="domain" description="Glycosyl transferase family 51" evidence="3">
    <location>
        <begin position="37"/>
        <end position="211"/>
    </location>
</feature>
<proteinExistence type="predicted"/>
<dbReference type="Gene3D" id="1.10.3810.10">
    <property type="entry name" value="Biosynthetic peptidoglycan transglycosylase-like"/>
    <property type="match status" value="1"/>
</dbReference>
<organism evidence="4 5">
    <name type="scientific">Rhodoferax lithotrophicus</name>
    <dbReference type="NCBI Taxonomy" id="2798804"/>
    <lineage>
        <taxon>Bacteria</taxon>
        <taxon>Pseudomonadati</taxon>
        <taxon>Pseudomonadota</taxon>
        <taxon>Betaproteobacteria</taxon>
        <taxon>Burkholderiales</taxon>
        <taxon>Comamonadaceae</taxon>
        <taxon>Rhodoferax</taxon>
    </lineage>
</organism>